<feature type="domain" description="OmpA-like" evidence="7">
    <location>
        <begin position="199"/>
        <end position="317"/>
    </location>
</feature>
<reference evidence="8 9" key="1">
    <citation type="submission" date="2019-05" db="EMBL/GenBank/DDBJ databases">
        <title>Sulfitobacter sabulilitoris sp. nov., isolated from a marine sand.</title>
        <authorList>
            <person name="Yoon J.-H."/>
        </authorList>
    </citation>
    <scope>NUCLEOTIDE SEQUENCE [LARGE SCALE GENOMIC DNA]</scope>
    <source>
        <strain evidence="8 9">HSMS-29</strain>
    </source>
</reference>
<evidence type="ECO:0000256" key="2">
    <source>
        <dbReference type="ARBA" id="ARBA00022801"/>
    </source>
</evidence>
<dbReference type="CDD" id="cd07185">
    <property type="entry name" value="OmpA_C-like"/>
    <property type="match status" value="1"/>
</dbReference>
<dbReference type="Gene3D" id="3.30.1330.60">
    <property type="entry name" value="OmpA-like domain"/>
    <property type="match status" value="1"/>
</dbReference>
<dbReference type="InterPro" id="IPR006665">
    <property type="entry name" value="OmpA-like"/>
</dbReference>
<dbReference type="PROSITE" id="PS00758">
    <property type="entry name" value="ARGE_DAPE_CPG2_1"/>
    <property type="match status" value="1"/>
</dbReference>
<evidence type="ECO:0000313" key="9">
    <source>
        <dbReference type="Proteomes" id="UP000309550"/>
    </source>
</evidence>
<dbReference type="InterPro" id="IPR050330">
    <property type="entry name" value="Bact_OuterMem_StrucFunc"/>
</dbReference>
<accession>A0A5S3Q7G4</accession>
<evidence type="ECO:0000313" key="8">
    <source>
        <dbReference type="EMBL" id="TMM52793.1"/>
    </source>
</evidence>
<dbReference type="PANTHER" id="PTHR30329:SF21">
    <property type="entry name" value="LIPOPROTEIN YIAD-RELATED"/>
    <property type="match status" value="1"/>
</dbReference>
<dbReference type="InterPro" id="IPR006664">
    <property type="entry name" value="OMP_bac"/>
</dbReference>
<evidence type="ECO:0000256" key="3">
    <source>
        <dbReference type="ARBA" id="ARBA00023136"/>
    </source>
</evidence>
<dbReference type="AlphaFoldDB" id="A0A5S3Q7G4"/>
<organism evidence="8 9">
    <name type="scientific">Sulfitobacter sabulilitoris</name>
    <dbReference type="NCBI Taxonomy" id="2562655"/>
    <lineage>
        <taxon>Bacteria</taxon>
        <taxon>Pseudomonadati</taxon>
        <taxon>Pseudomonadota</taxon>
        <taxon>Alphaproteobacteria</taxon>
        <taxon>Rhodobacterales</taxon>
        <taxon>Roseobacteraceae</taxon>
        <taxon>Sulfitobacter</taxon>
    </lineage>
</organism>
<keyword evidence="3 5" id="KW-0472">Membrane</keyword>
<name>A0A5S3Q7G4_9RHOB</name>
<dbReference type="GO" id="GO:0009279">
    <property type="term" value="C:cell outer membrane"/>
    <property type="evidence" value="ECO:0007669"/>
    <property type="project" value="UniProtKB-SubCell"/>
</dbReference>
<keyword evidence="2" id="KW-0378">Hydrolase</keyword>
<sequence>MSRRAAILGGLMSLAVGVPALALDLQLPANARLTVERDSTLDSFAAPVGVFAEGGVPVRVIEGPVSRQAWRIDTGALTTLQVMAPLRAQIEAAGYDIVFECTARTCGGFDFRFAVETLPGPNMYVNIRAYRYLTASRGPVDTPQEVITVLASASASSAYVQIIRAGPTGGDTIARGTSPPPASSRSGPPATADDLPGILLSQGHAVLRDLEFDSGSATLGPGPFASLAVLARFLNTRPELRLALVGHTDTVGGLDPNIVLSRRRAQSVRDRLIDVHGVPADRLDAEGMGYLSPVATNLDAAGRDQNRRVEAVLLSAE</sequence>
<protein>
    <submittedName>
        <fullName evidence="8">OmpA family protein</fullName>
    </submittedName>
</protein>
<comment type="caution">
    <text evidence="8">The sequence shown here is derived from an EMBL/GenBank/DDBJ whole genome shotgun (WGS) entry which is preliminary data.</text>
</comment>
<feature type="region of interest" description="Disordered" evidence="6">
    <location>
        <begin position="170"/>
        <end position="194"/>
    </location>
</feature>
<comment type="subcellular location">
    <subcellularLocation>
        <location evidence="1">Cell outer membrane</location>
    </subcellularLocation>
</comment>
<evidence type="ECO:0000256" key="6">
    <source>
        <dbReference type="SAM" id="MobiDB-lite"/>
    </source>
</evidence>
<dbReference type="InterPro" id="IPR001261">
    <property type="entry name" value="ArgE/DapE_CS"/>
</dbReference>
<evidence type="ECO:0000259" key="7">
    <source>
        <dbReference type="PROSITE" id="PS51123"/>
    </source>
</evidence>
<dbReference type="Proteomes" id="UP000309550">
    <property type="component" value="Unassembled WGS sequence"/>
</dbReference>
<dbReference type="Pfam" id="PF00691">
    <property type="entry name" value="OmpA"/>
    <property type="match status" value="1"/>
</dbReference>
<keyword evidence="4" id="KW-0998">Cell outer membrane</keyword>
<dbReference type="PROSITE" id="PS51123">
    <property type="entry name" value="OMPA_2"/>
    <property type="match status" value="1"/>
</dbReference>
<dbReference type="InterPro" id="IPR036737">
    <property type="entry name" value="OmpA-like_sf"/>
</dbReference>
<proteinExistence type="predicted"/>
<evidence type="ECO:0000256" key="5">
    <source>
        <dbReference type="PROSITE-ProRule" id="PRU00473"/>
    </source>
</evidence>
<dbReference type="RefSeq" id="WP_138662334.1">
    <property type="nucleotide sequence ID" value="NZ_VANS01000002.1"/>
</dbReference>
<dbReference type="PRINTS" id="PR01021">
    <property type="entry name" value="OMPADOMAIN"/>
</dbReference>
<keyword evidence="9" id="KW-1185">Reference proteome</keyword>
<dbReference type="OrthoDB" id="9792021at2"/>
<gene>
    <name evidence="8" type="ORF">FDT80_11075</name>
</gene>
<dbReference type="PANTHER" id="PTHR30329">
    <property type="entry name" value="STATOR ELEMENT OF FLAGELLAR MOTOR COMPLEX"/>
    <property type="match status" value="1"/>
</dbReference>
<feature type="compositionally biased region" description="Low complexity" evidence="6">
    <location>
        <begin position="183"/>
        <end position="192"/>
    </location>
</feature>
<evidence type="ECO:0000256" key="1">
    <source>
        <dbReference type="ARBA" id="ARBA00004442"/>
    </source>
</evidence>
<dbReference type="EMBL" id="VANS01000002">
    <property type="protein sequence ID" value="TMM52793.1"/>
    <property type="molecule type" value="Genomic_DNA"/>
</dbReference>
<dbReference type="SUPFAM" id="SSF103088">
    <property type="entry name" value="OmpA-like"/>
    <property type="match status" value="1"/>
</dbReference>
<evidence type="ECO:0000256" key="4">
    <source>
        <dbReference type="ARBA" id="ARBA00023237"/>
    </source>
</evidence>